<name>A0A5M7C675_SACHI</name>
<dbReference type="SUPFAM" id="SSF51569">
    <property type="entry name" value="Aldolase"/>
    <property type="match status" value="1"/>
</dbReference>
<reference evidence="5 6" key="1">
    <citation type="submission" date="2019-09" db="EMBL/GenBank/DDBJ databases">
        <title>Draft genome sequence of the thermophilic Saccharopolyspora hirsuta VKM Ac-666T.</title>
        <authorList>
            <person name="Lobastova T.G."/>
            <person name="Fokina V."/>
            <person name="Bragin E.Y."/>
            <person name="Shtratnikova V.Y."/>
            <person name="Starodumova I.P."/>
            <person name="Tarlachkov S.V."/>
            <person name="Donova M.V."/>
        </authorList>
    </citation>
    <scope>NUCLEOTIDE SEQUENCE [LARGE SCALE GENOMIC DNA]</scope>
    <source>
        <strain evidence="5 6">VKM Ac-666</strain>
    </source>
</reference>
<dbReference type="Pfam" id="PF00682">
    <property type="entry name" value="HMGL-like"/>
    <property type="match status" value="1"/>
</dbReference>
<dbReference type="AlphaFoldDB" id="A0A5M7C675"/>
<dbReference type="Proteomes" id="UP000323946">
    <property type="component" value="Unassembled WGS sequence"/>
</dbReference>
<feature type="domain" description="Pyruvate carboxyltransferase" evidence="4">
    <location>
        <begin position="5"/>
        <end position="268"/>
    </location>
</feature>
<dbReference type="CDD" id="cd07938">
    <property type="entry name" value="DRE_TIM_HMGL"/>
    <property type="match status" value="1"/>
</dbReference>
<dbReference type="GO" id="GO:0006552">
    <property type="term" value="P:L-leucine catabolic process"/>
    <property type="evidence" value="ECO:0007669"/>
    <property type="project" value="TreeGrafter"/>
</dbReference>
<comment type="caution">
    <text evidence="5">The sequence shown here is derived from an EMBL/GenBank/DDBJ whole genome shotgun (WGS) entry which is preliminary data.</text>
</comment>
<evidence type="ECO:0000256" key="1">
    <source>
        <dbReference type="ARBA" id="ARBA00009405"/>
    </source>
</evidence>
<evidence type="ECO:0000313" key="5">
    <source>
        <dbReference type="EMBL" id="KAA5835161.1"/>
    </source>
</evidence>
<organism evidence="5 6">
    <name type="scientific">Saccharopolyspora hirsuta</name>
    <dbReference type="NCBI Taxonomy" id="1837"/>
    <lineage>
        <taxon>Bacteria</taxon>
        <taxon>Bacillati</taxon>
        <taxon>Actinomycetota</taxon>
        <taxon>Actinomycetes</taxon>
        <taxon>Pseudonocardiales</taxon>
        <taxon>Pseudonocardiaceae</taxon>
        <taxon>Saccharopolyspora</taxon>
    </lineage>
</organism>
<dbReference type="GO" id="GO:0004419">
    <property type="term" value="F:hydroxymethylglutaryl-CoA lyase activity"/>
    <property type="evidence" value="ECO:0007669"/>
    <property type="project" value="TreeGrafter"/>
</dbReference>
<dbReference type="InterPro" id="IPR013785">
    <property type="entry name" value="Aldolase_TIM"/>
</dbReference>
<evidence type="ECO:0000259" key="4">
    <source>
        <dbReference type="PROSITE" id="PS50991"/>
    </source>
</evidence>
<dbReference type="Gene3D" id="3.20.20.70">
    <property type="entry name" value="Aldolase class I"/>
    <property type="match status" value="1"/>
</dbReference>
<dbReference type="PANTHER" id="PTHR42738">
    <property type="entry name" value="HYDROXYMETHYLGLUTARYL-COA LYASE"/>
    <property type="match status" value="1"/>
</dbReference>
<evidence type="ECO:0000256" key="2">
    <source>
        <dbReference type="ARBA" id="ARBA00022723"/>
    </source>
</evidence>
<evidence type="ECO:0000256" key="3">
    <source>
        <dbReference type="ARBA" id="ARBA00023239"/>
    </source>
</evidence>
<evidence type="ECO:0000313" key="6">
    <source>
        <dbReference type="Proteomes" id="UP000323946"/>
    </source>
</evidence>
<dbReference type="OrthoDB" id="9784013at2"/>
<dbReference type="InterPro" id="IPR043594">
    <property type="entry name" value="HMGL"/>
</dbReference>
<dbReference type="InterPro" id="IPR000891">
    <property type="entry name" value="PYR_CT"/>
</dbReference>
<gene>
    <name evidence="5" type="ORF">F1721_10240</name>
</gene>
<dbReference type="PANTHER" id="PTHR42738:SF7">
    <property type="entry name" value="HYDROXYMETHYLGLUTARYL-COA LYASE"/>
    <property type="match status" value="1"/>
</dbReference>
<dbReference type="EMBL" id="VWPH01000004">
    <property type="protein sequence ID" value="KAA5835161.1"/>
    <property type="molecule type" value="Genomic_DNA"/>
</dbReference>
<dbReference type="GO" id="GO:0046872">
    <property type="term" value="F:metal ion binding"/>
    <property type="evidence" value="ECO:0007669"/>
    <property type="project" value="UniProtKB-KW"/>
</dbReference>
<dbReference type="NCBIfam" id="NF004283">
    <property type="entry name" value="PRK05692.1"/>
    <property type="match status" value="1"/>
</dbReference>
<protein>
    <submittedName>
        <fullName evidence="5">Hydroxymethylglutaryl-CoA lyase</fullName>
    </submittedName>
</protein>
<dbReference type="RefSeq" id="WP_150066357.1">
    <property type="nucleotide sequence ID" value="NZ_JBEPDJ010000002.1"/>
</dbReference>
<sequence length="285" mass="29398">MPQQVQITDVVLRDGLQDEPVVVSVADRVRIAEALVAAGLRRIEAASFVNPARVPQMAGAEELVAALPSGARWSALALNRRGVERAVAAGVTDVCLVVSAAEGHSRANAGRGVHEALADLDGVVADNPRIRFTGGIATAFVCPFDGEISPERLAEVATAYAAIGVTRLGLADTLGTAEPQHVGRSIGAVREAVPEAVVGLHLHNALGQALRTVDIALDLGITRFDAAVGGYGGCPFAPGAHGNIATETLVDHLHARGVDTGIDRVRLGEAVAVVREALRRGSPIG</sequence>
<dbReference type="PROSITE" id="PS50991">
    <property type="entry name" value="PYR_CT"/>
    <property type="match status" value="1"/>
</dbReference>
<accession>A0A5M7C675</accession>
<dbReference type="SMR" id="A0A5M7C675"/>
<proteinExistence type="inferred from homology"/>
<keyword evidence="6" id="KW-1185">Reference proteome</keyword>
<dbReference type="GO" id="GO:0046951">
    <property type="term" value="P:ketone body biosynthetic process"/>
    <property type="evidence" value="ECO:0007669"/>
    <property type="project" value="TreeGrafter"/>
</dbReference>
<keyword evidence="3 5" id="KW-0456">Lyase</keyword>
<keyword evidence="2" id="KW-0479">Metal-binding</keyword>
<comment type="similarity">
    <text evidence="1">Belongs to the HMG-CoA lyase family.</text>
</comment>